<dbReference type="Gene3D" id="4.10.430.10">
    <property type="entry name" value="Histone-like protein H-NS, C-terminal domain"/>
    <property type="match status" value="1"/>
</dbReference>
<dbReference type="EMBL" id="JAMXHT010000001">
    <property type="protein sequence ID" value="MCO5396669.1"/>
    <property type="molecule type" value="Genomic_DNA"/>
</dbReference>
<reference evidence="2" key="1">
    <citation type="submission" date="2022-06" db="EMBL/GenBank/DDBJ databases">
        <authorList>
            <person name="Lu C.-H."/>
        </authorList>
    </citation>
    <scope>NUCLEOTIDE SEQUENCE</scope>
    <source>
        <strain evidence="2">21MJYT02-11</strain>
    </source>
</reference>
<protein>
    <submittedName>
        <fullName evidence="2">H-NS histone family protein</fullName>
    </submittedName>
</protein>
<keyword evidence="3" id="KW-1185">Reference proteome</keyword>
<reference evidence="2" key="2">
    <citation type="journal article" date="2023" name="Front. Microbiol.">
        <title>Ralstonia chuxiongensis sp. nov., Ralstonia mojiangensis sp. nov., and Ralstonia soli sp. nov., isolated from tobacco fields, are three novel species in the family Burkholderiaceae.</title>
        <authorList>
            <person name="Lu C.H."/>
            <person name="Zhang Y.Y."/>
            <person name="Jiang N."/>
            <person name="Chen W."/>
            <person name="Shao X."/>
            <person name="Zhao Z.M."/>
            <person name="Lu W.L."/>
            <person name="Hu X."/>
            <person name="Xi Y.X."/>
            <person name="Zou S.Y."/>
            <person name="Wei Q.J."/>
            <person name="Lin Z.L."/>
            <person name="Gong L."/>
            <person name="Gai X.T."/>
            <person name="Zhang L.Q."/>
            <person name="Li J.Y."/>
            <person name="Jin Y."/>
            <person name="Xia Z.Y."/>
        </authorList>
    </citation>
    <scope>NUCLEOTIDE SEQUENCE</scope>
    <source>
        <strain evidence="2">21MJYT02-11</strain>
    </source>
</reference>
<dbReference type="InterPro" id="IPR037150">
    <property type="entry name" value="H-NS_C_dom_sf"/>
</dbReference>
<dbReference type="InterPro" id="IPR027444">
    <property type="entry name" value="H-NS_C_dom"/>
</dbReference>
<dbReference type="Proteomes" id="UP001162811">
    <property type="component" value="Unassembled WGS sequence"/>
</dbReference>
<sequence>MLRQRAEAVVWIRTQMAQYGLTVADLIAAGCFAQAEGERERELPRLAKARYGSASGQTWDGIGEMPDWLRRAVNAGQSIEHFRLGT</sequence>
<evidence type="ECO:0000259" key="1">
    <source>
        <dbReference type="Pfam" id="PF00816"/>
    </source>
</evidence>
<comment type="caution">
    <text evidence="2">The sequence shown here is derived from an EMBL/GenBank/DDBJ whole genome shotgun (WGS) entry which is preliminary data.</text>
</comment>
<dbReference type="SUPFAM" id="SSF81273">
    <property type="entry name" value="H-NS histone-like proteins"/>
    <property type="match status" value="1"/>
</dbReference>
<gene>
    <name evidence="2" type="ORF">NG900_00485</name>
</gene>
<dbReference type="Pfam" id="PF00816">
    <property type="entry name" value="Histone_HNS"/>
    <property type="match status" value="1"/>
</dbReference>
<evidence type="ECO:0000313" key="2">
    <source>
        <dbReference type="EMBL" id="MCO5396669.1"/>
    </source>
</evidence>
<name>A0ABT1AEB1_9RALS</name>
<accession>A0ABT1AEB1</accession>
<evidence type="ECO:0000313" key="3">
    <source>
        <dbReference type="Proteomes" id="UP001162811"/>
    </source>
</evidence>
<proteinExistence type="predicted"/>
<feature type="domain" description="DNA-binding protein H-NS-like C-terminal" evidence="1">
    <location>
        <begin position="50"/>
        <end position="83"/>
    </location>
</feature>
<organism evidence="2 3">
    <name type="scientific">Ralstonia soli</name>
    <dbReference type="NCBI Taxonomy" id="2953896"/>
    <lineage>
        <taxon>Bacteria</taxon>
        <taxon>Pseudomonadati</taxon>
        <taxon>Pseudomonadota</taxon>
        <taxon>Betaproteobacteria</taxon>
        <taxon>Burkholderiales</taxon>
        <taxon>Burkholderiaceae</taxon>
        <taxon>Ralstonia</taxon>
    </lineage>
</organism>